<dbReference type="GO" id="GO:0009245">
    <property type="term" value="P:lipid A biosynthetic process"/>
    <property type="evidence" value="ECO:0007669"/>
    <property type="project" value="UniProtKB-UniRule"/>
</dbReference>
<reference evidence="13 14" key="1">
    <citation type="journal article" date="2015" name="Microbiome">
        <title>Genomic resolution of linkages in carbon, nitrogen, and sulfur cycling among widespread estuary sediment bacteria.</title>
        <authorList>
            <person name="Baker B.J."/>
            <person name="Lazar C.S."/>
            <person name="Teske A.P."/>
            <person name="Dick G.J."/>
        </authorList>
    </citation>
    <scope>NUCLEOTIDE SEQUENCE [LARGE SCALE GENOMIC DNA]</scope>
    <source>
        <strain evidence="13">DG_56</strain>
    </source>
</reference>
<dbReference type="Proteomes" id="UP000052020">
    <property type="component" value="Unassembled WGS sequence"/>
</dbReference>
<evidence type="ECO:0000256" key="11">
    <source>
        <dbReference type="ARBA" id="ARBA00024535"/>
    </source>
</evidence>
<keyword evidence="10 12" id="KW-0443">Lipid metabolism</keyword>
<dbReference type="NCBIfam" id="TIGR00325">
    <property type="entry name" value="lpxC"/>
    <property type="match status" value="1"/>
</dbReference>
<dbReference type="GO" id="GO:0046872">
    <property type="term" value="F:metal ion binding"/>
    <property type="evidence" value="ECO:0007669"/>
    <property type="project" value="UniProtKB-KW"/>
</dbReference>
<evidence type="ECO:0000256" key="3">
    <source>
        <dbReference type="ARBA" id="ARBA00005002"/>
    </source>
</evidence>
<dbReference type="HAMAP" id="MF_00388">
    <property type="entry name" value="LpxC"/>
    <property type="match status" value="1"/>
</dbReference>
<dbReference type="EC" id="3.5.1.108" evidence="4 12"/>
<evidence type="ECO:0000256" key="1">
    <source>
        <dbReference type="ARBA" id="ARBA00001947"/>
    </source>
</evidence>
<comment type="catalytic activity">
    <reaction evidence="11 12">
        <text>a UDP-3-O-[(3R)-3-hydroxyacyl]-N-acetyl-alpha-D-glucosamine + H2O = a UDP-3-O-[(3R)-3-hydroxyacyl]-alpha-D-glucosamine + acetate</text>
        <dbReference type="Rhea" id="RHEA:67816"/>
        <dbReference type="ChEBI" id="CHEBI:15377"/>
        <dbReference type="ChEBI" id="CHEBI:30089"/>
        <dbReference type="ChEBI" id="CHEBI:137740"/>
        <dbReference type="ChEBI" id="CHEBI:173225"/>
        <dbReference type="EC" id="3.5.1.108"/>
    </reaction>
</comment>
<evidence type="ECO:0000256" key="12">
    <source>
        <dbReference type="HAMAP-Rule" id="MF_00388"/>
    </source>
</evidence>
<keyword evidence="7 12" id="KW-0479">Metal-binding</keyword>
<dbReference type="GO" id="GO:0016020">
    <property type="term" value="C:membrane"/>
    <property type="evidence" value="ECO:0007669"/>
    <property type="project" value="GOC"/>
</dbReference>
<keyword evidence="5 12" id="KW-0444">Lipid biosynthesis</keyword>
<dbReference type="Gene3D" id="3.30.1700.10">
    <property type="entry name" value="lpxc deacetylase, domain 2"/>
    <property type="match status" value="1"/>
</dbReference>
<dbReference type="SUPFAM" id="SSF54211">
    <property type="entry name" value="Ribosomal protein S5 domain 2-like"/>
    <property type="match status" value="2"/>
</dbReference>
<evidence type="ECO:0000256" key="6">
    <source>
        <dbReference type="ARBA" id="ARBA00022556"/>
    </source>
</evidence>
<dbReference type="EMBL" id="LIZY01000044">
    <property type="protein sequence ID" value="KPJ64072.1"/>
    <property type="molecule type" value="Genomic_DNA"/>
</dbReference>
<keyword evidence="6 12" id="KW-0441">Lipid A biosynthesis</keyword>
<dbReference type="InterPro" id="IPR011334">
    <property type="entry name" value="UDP-acyl_GlcNac_deAcase_C"/>
</dbReference>
<comment type="function">
    <text evidence="2 12">Catalyzes the hydrolysis of UDP-3-O-myristoyl-N-acetylglucosamine to form UDP-3-O-myristoylglucosamine and acetate, the committed step in lipid A biosynthesis.</text>
</comment>
<sequence length="282" mass="30217">MPGGEISAAAAQTTLGQSVTVEGVGLHTGADCRLVMHPAAADTGIVFEVARGRSLLQIPAALEWAVRGERCTGLERDGARVETVEHLLAALAEVGIDNVRVEVAGAECPALDGSARPYVEAIDRAGNESLEAAREERILRHHVWVAEGDSWLMATPAQERRITVGIDFPRLGRQVVDFVLAPEVFRREISPARTPAFEEEVESLIAQGLGRGGSHDNVVVVTREGVLRDARFADEIARHKALDLLGDLSLAGRVRAHVWAIRPGHGVNLELARKMAAAAHTA</sequence>
<feature type="binding site" evidence="12">
    <location>
        <position position="239"/>
    </location>
    <ligand>
        <name>Zn(2+)</name>
        <dbReference type="ChEBI" id="CHEBI:29105"/>
    </ligand>
</feature>
<evidence type="ECO:0000256" key="9">
    <source>
        <dbReference type="ARBA" id="ARBA00022833"/>
    </source>
</evidence>
<dbReference type="Gene3D" id="3.30.230.20">
    <property type="entry name" value="lpxc deacetylase, domain 1"/>
    <property type="match status" value="1"/>
</dbReference>
<evidence type="ECO:0000256" key="7">
    <source>
        <dbReference type="ARBA" id="ARBA00022723"/>
    </source>
</evidence>
<dbReference type="InterPro" id="IPR020568">
    <property type="entry name" value="Ribosomal_Su5_D2-typ_SF"/>
</dbReference>
<dbReference type="InterPro" id="IPR015870">
    <property type="entry name" value="UDP-acyl_N-AcGlcN_deAcase_N"/>
</dbReference>
<comment type="cofactor">
    <cofactor evidence="1 12">
        <name>Zn(2+)</name>
        <dbReference type="ChEBI" id="CHEBI:29105"/>
    </cofactor>
</comment>
<evidence type="ECO:0000256" key="5">
    <source>
        <dbReference type="ARBA" id="ARBA00022516"/>
    </source>
</evidence>
<evidence type="ECO:0000256" key="8">
    <source>
        <dbReference type="ARBA" id="ARBA00022801"/>
    </source>
</evidence>
<dbReference type="Pfam" id="PF03331">
    <property type="entry name" value="LpxC"/>
    <property type="match status" value="1"/>
</dbReference>
<evidence type="ECO:0000256" key="4">
    <source>
        <dbReference type="ARBA" id="ARBA00012745"/>
    </source>
</evidence>
<dbReference type="GO" id="GO:0103117">
    <property type="term" value="F:UDP-3-O-acyl-N-acetylglucosamine deacetylase activity"/>
    <property type="evidence" value="ECO:0007669"/>
    <property type="project" value="UniProtKB-UniRule"/>
</dbReference>
<organism evidence="13 14">
    <name type="scientific">candidate division KD3-62 bacterium DG_56</name>
    <dbReference type="NCBI Taxonomy" id="1704032"/>
    <lineage>
        <taxon>Bacteria</taxon>
        <taxon>candidate division KD3-62</taxon>
    </lineage>
</organism>
<evidence type="ECO:0000256" key="2">
    <source>
        <dbReference type="ARBA" id="ARBA00002923"/>
    </source>
</evidence>
<keyword evidence="9 12" id="KW-0862">Zinc</keyword>
<comment type="pathway">
    <text evidence="3 12">Glycolipid biosynthesis; lipid IV(A) biosynthesis; lipid IV(A) from (3R)-3-hydroxytetradecanoyl-[acyl-carrier-protein] and UDP-N-acetyl-alpha-D-glucosamine: step 2/6.</text>
</comment>
<protein>
    <recommendedName>
        <fullName evidence="4 12">UDP-3-O-acyl-N-acetylglucosamine deacetylase</fullName>
        <shortName evidence="12">UDP-3-O-acyl-GlcNAc deacetylase</shortName>
        <ecNumber evidence="4 12">3.5.1.108</ecNumber>
    </recommendedName>
    <alternativeName>
        <fullName evidence="12">UDP-3-O-[R-3-hydroxymyristoyl]-N-acetylglucosamine deacetylase</fullName>
    </alternativeName>
</protein>
<dbReference type="AlphaFoldDB" id="A0A0S7XNR9"/>
<dbReference type="UniPathway" id="UPA00359">
    <property type="reaction ID" value="UER00478"/>
</dbReference>
<keyword evidence="8 12" id="KW-0378">Hydrolase</keyword>
<comment type="similarity">
    <text evidence="12">Belongs to the LpxC family.</text>
</comment>
<gene>
    <name evidence="12" type="primary">lpxC</name>
    <name evidence="13" type="ORF">AMK68_02430</name>
</gene>
<dbReference type="InterPro" id="IPR004463">
    <property type="entry name" value="UDP-acyl_GlcNac_deAcase"/>
</dbReference>
<dbReference type="PANTHER" id="PTHR33694">
    <property type="entry name" value="UDP-3-O-ACYL-N-ACETYLGLUCOSAMINE DEACETYLASE 1, MITOCHONDRIAL-RELATED"/>
    <property type="match status" value="1"/>
</dbReference>
<evidence type="ECO:0000313" key="13">
    <source>
        <dbReference type="EMBL" id="KPJ64072.1"/>
    </source>
</evidence>
<evidence type="ECO:0000256" key="10">
    <source>
        <dbReference type="ARBA" id="ARBA00023098"/>
    </source>
</evidence>
<dbReference type="PATRIC" id="fig|1704032.3.peg.278"/>
<dbReference type="PANTHER" id="PTHR33694:SF1">
    <property type="entry name" value="UDP-3-O-ACYL-N-ACETYLGLUCOSAMINE DEACETYLASE 1, MITOCHONDRIAL-RELATED"/>
    <property type="match status" value="1"/>
</dbReference>
<comment type="caution">
    <text evidence="13">The sequence shown here is derived from an EMBL/GenBank/DDBJ whole genome shotgun (WGS) entry which is preliminary data.</text>
</comment>
<accession>A0A0S7XNR9</accession>
<feature type="active site" description="Proton donor" evidence="12">
    <location>
        <position position="265"/>
    </location>
</feature>
<name>A0A0S7XNR9_9BACT</name>
<feature type="binding site" evidence="12">
    <location>
        <position position="86"/>
    </location>
    <ligand>
        <name>Zn(2+)</name>
        <dbReference type="ChEBI" id="CHEBI:29105"/>
    </ligand>
</feature>
<evidence type="ECO:0000313" key="14">
    <source>
        <dbReference type="Proteomes" id="UP000052020"/>
    </source>
</evidence>
<feature type="binding site" evidence="12">
    <location>
        <position position="243"/>
    </location>
    <ligand>
        <name>Zn(2+)</name>
        <dbReference type="ChEBI" id="CHEBI:29105"/>
    </ligand>
</feature>
<proteinExistence type="inferred from homology"/>